<keyword evidence="4 7" id="KW-0812">Transmembrane</keyword>
<comment type="subcellular location">
    <subcellularLocation>
        <location evidence="1">Cell membrane</location>
        <topology evidence="1">Multi-pass membrane protein</topology>
    </subcellularLocation>
</comment>
<dbReference type="InterPro" id="IPR036259">
    <property type="entry name" value="MFS_trans_sf"/>
</dbReference>
<feature type="transmembrane region" description="Helical" evidence="7">
    <location>
        <begin position="43"/>
        <end position="65"/>
    </location>
</feature>
<evidence type="ECO:0000259" key="8">
    <source>
        <dbReference type="PROSITE" id="PS50850"/>
    </source>
</evidence>
<keyword evidence="5 7" id="KW-1133">Transmembrane helix</keyword>
<evidence type="ECO:0000256" key="1">
    <source>
        <dbReference type="ARBA" id="ARBA00004651"/>
    </source>
</evidence>
<feature type="transmembrane region" description="Helical" evidence="7">
    <location>
        <begin position="268"/>
        <end position="291"/>
    </location>
</feature>
<gene>
    <name evidence="9" type="ORF">M3M39_00440</name>
</gene>
<keyword evidence="10" id="KW-1185">Reference proteome</keyword>
<dbReference type="EMBL" id="CP097118">
    <property type="protein sequence ID" value="USS87990.1"/>
    <property type="molecule type" value="Genomic_DNA"/>
</dbReference>
<keyword evidence="2" id="KW-0813">Transport</keyword>
<feature type="transmembrane region" description="Helical" evidence="7">
    <location>
        <begin position="170"/>
        <end position="188"/>
    </location>
</feature>
<evidence type="ECO:0000256" key="6">
    <source>
        <dbReference type="ARBA" id="ARBA00023136"/>
    </source>
</evidence>
<dbReference type="RefSeq" id="WP_252797279.1">
    <property type="nucleotide sequence ID" value="NZ_CP097118.1"/>
</dbReference>
<feature type="transmembrane region" description="Helical" evidence="7">
    <location>
        <begin position="12"/>
        <end position="37"/>
    </location>
</feature>
<keyword evidence="6 7" id="KW-0472">Membrane</keyword>
<evidence type="ECO:0000256" key="5">
    <source>
        <dbReference type="ARBA" id="ARBA00022989"/>
    </source>
</evidence>
<proteinExistence type="predicted"/>
<dbReference type="SUPFAM" id="SSF103473">
    <property type="entry name" value="MFS general substrate transporter"/>
    <property type="match status" value="1"/>
</dbReference>
<dbReference type="PANTHER" id="PTHR23513:SF6">
    <property type="entry name" value="MAJOR FACILITATOR SUPERFAMILY ASSOCIATED DOMAIN-CONTAINING PROTEIN"/>
    <property type="match status" value="1"/>
</dbReference>
<dbReference type="Gene3D" id="1.20.1250.20">
    <property type="entry name" value="MFS general substrate transporter like domains"/>
    <property type="match status" value="1"/>
</dbReference>
<evidence type="ECO:0000256" key="2">
    <source>
        <dbReference type="ARBA" id="ARBA00022448"/>
    </source>
</evidence>
<reference evidence="9" key="1">
    <citation type="submission" date="2022-05" db="EMBL/GenBank/DDBJ databases">
        <authorList>
            <person name="Oliphant S.A."/>
            <person name="Watson-Haigh N.S."/>
            <person name="Sumby K.M."/>
            <person name="Gardner J.M."/>
            <person name="Jiranek V."/>
        </authorList>
    </citation>
    <scope>NUCLEOTIDE SEQUENCE</scope>
    <source>
        <strain evidence="9">KI11_C11</strain>
    </source>
</reference>
<feature type="transmembrane region" description="Helical" evidence="7">
    <location>
        <begin position="326"/>
        <end position="348"/>
    </location>
</feature>
<organism evidence="9 10">
    <name type="scientific">Fructilactobacillus hinvesii</name>
    <dbReference type="NCBI Taxonomy" id="2940300"/>
    <lineage>
        <taxon>Bacteria</taxon>
        <taxon>Bacillati</taxon>
        <taxon>Bacillota</taxon>
        <taxon>Bacilli</taxon>
        <taxon>Lactobacillales</taxon>
        <taxon>Lactobacillaceae</taxon>
        <taxon>Fructilactobacillus</taxon>
    </lineage>
</organism>
<sequence length="417" mass="45738">MQIFWQNAKFRALVCSGLLDGLGTTLFNIVFIIYASHMPNPNLAVSAVSLISSLPFVTNIVAGVFADHSHEHYRGMLTTRLLQMGLFLILSGLISLSPGWYLFGILLLLNFLTEFLGSYGGYLMLPIFKKIVPEQDLTAARGFQGGVNQSISLIGGMVGASLLALLNQNYVLFALVNAITFLLSYIILKRHQADLDVPVKQSATPQSTKFSLKKLLEEMKHNYSELRNFPQLFHFVLLFALTNLLTSMQEVLMTLTFLHYHSLILFNYGFTVALVGAVISGGMIVGAFFGLPPLRRASIESNVILVLVTLLGLFLDMLVARNGIVMILLVAIVGYLCGILFPKIDAFIMKAAPEEQLGTIMSAINSLVTLTIPLGSLVVVALGNLIPLTFIWGLMCGLGIFGVGYAISLWKRYQTYA</sequence>
<evidence type="ECO:0000256" key="4">
    <source>
        <dbReference type="ARBA" id="ARBA00022692"/>
    </source>
</evidence>
<evidence type="ECO:0000256" key="7">
    <source>
        <dbReference type="SAM" id="Phobius"/>
    </source>
</evidence>
<evidence type="ECO:0000256" key="3">
    <source>
        <dbReference type="ARBA" id="ARBA00022475"/>
    </source>
</evidence>
<protein>
    <submittedName>
        <fullName evidence="9">MFS transporter</fullName>
    </submittedName>
</protein>
<feature type="transmembrane region" description="Helical" evidence="7">
    <location>
        <begin position="389"/>
        <end position="410"/>
    </location>
</feature>
<dbReference type="PROSITE" id="PS50850">
    <property type="entry name" value="MFS"/>
    <property type="match status" value="1"/>
</dbReference>
<feature type="transmembrane region" description="Helical" evidence="7">
    <location>
        <begin position="229"/>
        <end position="248"/>
    </location>
</feature>
<accession>A0ABY5BST5</accession>
<feature type="transmembrane region" description="Helical" evidence="7">
    <location>
        <begin position="303"/>
        <end position="320"/>
    </location>
</feature>
<name>A0ABY5BST5_9LACO</name>
<evidence type="ECO:0000313" key="10">
    <source>
        <dbReference type="Proteomes" id="UP001057025"/>
    </source>
</evidence>
<feature type="domain" description="Major facilitator superfamily (MFS) profile" evidence="8">
    <location>
        <begin position="1"/>
        <end position="192"/>
    </location>
</feature>
<dbReference type="InterPro" id="IPR011701">
    <property type="entry name" value="MFS"/>
</dbReference>
<dbReference type="Pfam" id="PF07690">
    <property type="entry name" value="MFS_1"/>
    <property type="match status" value="1"/>
</dbReference>
<feature type="transmembrane region" description="Helical" evidence="7">
    <location>
        <begin position="360"/>
        <end position="383"/>
    </location>
</feature>
<dbReference type="InterPro" id="IPR020846">
    <property type="entry name" value="MFS_dom"/>
</dbReference>
<keyword evidence="3" id="KW-1003">Cell membrane</keyword>
<dbReference type="Proteomes" id="UP001057025">
    <property type="component" value="Chromosome"/>
</dbReference>
<evidence type="ECO:0000313" key="9">
    <source>
        <dbReference type="EMBL" id="USS87990.1"/>
    </source>
</evidence>
<dbReference type="PANTHER" id="PTHR23513">
    <property type="entry name" value="INTEGRAL MEMBRANE EFFLUX PROTEIN-RELATED"/>
    <property type="match status" value="1"/>
</dbReference>